<dbReference type="KEGG" id="pdh:B9T62_14270"/>
<dbReference type="Proteomes" id="UP000249890">
    <property type="component" value="Chromosome"/>
</dbReference>
<evidence type="ECO:0000313" key="1">
    <source>
        <dbReference type="EMBL" id="ASA21838.1"/>
    </source>
</evidence>
<keyword evidence="2" id="KW-1185">Reference proteome</keyword>
<dbReference type="AlphaFoldDB" id="A0A2Z2KRZ8"/>
<sequence>MKKTNQVIMAEVLEAVKTKFNVKARANTETFRKEVTVNITILDIPSSVEKIIYRWANEQGFGLYIHIRADVTSTYQARINTVCAAANAQWRMESDMLYLIGVGCKQVICYNGVDQDQASEALWLEDQTGIKAEIEAVFVSKVVEELQYA</sequence>
<evidence type="ECO:0000313" key="2">
    <source>
        <dbReference type="Proteomes" id="UP000249890"/>
    </source>
</evidence>
<organism evidence="1 2">
    <name type="scientific">Paenibacillus donghaensis</name>
    <dbReference type="NCBI Taxonomy" id="414771"/>
    <lineage>
        <taxon>Bacteria</taxon>
        <taxon>Bacillati</taxon>
        <taxon>Bacillota</taxon>
        <taxon>Bacilli</taxon>
        <taxon>Bacillales</taxon>
        <taxon>Paenibacillaceae</taxon>
        <taxon>Paenibacillus</taxon>
    </lineage>
</organism>
<proteinExistence type="predicted"/>
<gene>
    <name evidence="1" type="ORF">B9T62_14270</name>
</gene>
<dbReference type="RefSeq" id="WP_087915845.1">
    <property type="nucleotide sequence ID" value="NZ_CP021780.1"/>
</dbReference>
<reference evidence="1 2" key="1">
    <citation type="submission" date="2017-06" db="EMBL/GenBank/DDBJ databases">
        <title>Complete genome sequence of Paenibacillus donghaensis KCTC 13049T isolated from East Sea sediment, South Korea.</title>
        <authorList>
            <person name="Jung B.K."/>
            <person name="Hong S.-J."/>
            <person name="Shin J.-H."/>
        </authorList>
    </citation>
    <scope>NUCLEOTIDE SEQUENCE [LARGE SCALE GENOMIC DNA]</scope>
    <source>
        <strain evidence="1 2">KCTC 13049</strain>
    </source>
</reference>
<accession>A0A2Z2KRZ8</accession>
<protein>
    <submittedName>
        <fullName evidence="1">Uncharacterized protein</fullName>
    </submittedName>
</protein>
<dbReference type="OrthoDB" id="9868161at2"/>
<dbReference type="EMBL" id="CP021780">
    <property type="protein sequence ID" value="ASA21838.1"/>
    <property type="molecule type" value="Genomic_DNA"/>
</dbReference>
<name>A0A2Z2KRZ8_9BACL</name>